<sequence>MTRSVQIGARLDSGRQRRLSLVAALIFGLLASLFHCTSEFSASDLGMAASDATVVAMDFDGATPPDAPDHKLPAHCGHCLNHVTAQPAFAVQIPADFDHRAPLAAREQVLASLTRLPLFKPPRA</sequence>
<comment type="caution">
    <text evidence="1">The sequence shown here is derived from an EMBL/GenBank/DDBJ whole genome shotgun (WGS) entry which is preliminary data.</text>
</comment>
<protein>
    <recommendedName>
        <fullName evidence="3">DUF2946 domain-containing protein</fullName>
    </recommendedName>
</protein>
<name>K8PBL6_9BRAD</name>
<dbReference type="RefSeq" id="WP_002711900.1">
    <property type="nucleotide sequence ID" value="NZ_KB375281.1"/>
</dbReference>
<organism evidence="1 2">
    <name type="scientific">Afipia clevelandensis ATCC 49720</name>
    <dbReference type="NCBI Taxonomy" id="883079"/>
    <lineage>
        <taxon>Bacteria</taxon>
        <taxon>Pseudomonadati</taxon>
        <taxon>Pseudomonadota</taxon>
        <taxon>Alphaproteobacteria</taxon>
        <taxon>Hyphomicrobiales</taxon>
        <taxon>Nitrobacteraceae</taxon>
        <taxon>Afipia</taxon>
    </lineage>
</organism>
<dbReference type="AlphaFoldDB" id="K8PBL6"/>
<dbReference type="HOGENOM" id="CLU_163815_0_0_5"/>
<dbReference type="Proteomes" id="UP000001095">
    <property type="component" value="Unassembled WGS sequence"/>
</dbReference>
<reference evidence="1 2" key="1">
    <citation type="submission" date="2012-04" db="EMBL/GenBank/DDBJ databases">
        <title>The Genome Sequence of Afipia clevelandensis ATCC 49720.</title>
        <authorList>
            <consortium name="The Broad Institute Genome Sequencing Platform"/>
            <person name="Earl A."/>
            <person name="Ward D."/>
            <person name="Feldgarden M."/>
            <person name="Gevers D."/>
            <person name="Huys G."/>
            <person name="Walker B."/>
            <person name="Young S.K."/>
            <person name="Zeng Q."/>
            <person name="Gargeya S."/>
            <person name="Fitzgerald M."/>
            <person name="Haas B."/>
            <person name="Abouelleil A."/>
            <person name="Alvarado L."/>
            <person name="Arachchi H.M."/>
            <person name="Berlin A."/>
            <person name="Chapman S.B."/>
            <person name="Goldberg J."/>
            <person name="Griggs A."/>
            <person name="Gujja S."/>
            <person name="Hansen M."/>
            <person name="Howarth C."/>
            <person name="Imamovic A."/>
            <person name="Larimer J."/>
            <person name="McCowen C."/>
            <person name="Montmayeur A."/>
            <person name="Murphy C."/>
            <person name="Neiman D."/>
            <person name="Pearson M."/>
            <person name="Priest M."/>
            <person name="Roberts A."/>
            <person name="Saif S."/>
            <person name="Shea T."/>
            <person name="Sisk P."/>
            <person name="Sykes S."/>
            <person name="Wortman J."/>
            <person name="Nusbaum C."/>
            <person name="Birren B."/>
        </authorList>
    </citation>
    <scope>NUCLEOTIDE SEQUENCE [LARGE SCALE GENOMIC DNA]</scope>
    <source>
        <strain evidence="1 2">ATCC 49720</strain>
    </source>
</reference>
<dbReference type="EMBL" id="AGWY01000005">
    <property type="protein sequence ID" value="EKS40022.1"/>
    <property type="molecule type" value="Genomic_DNA"/>
</dbReference>
<evidence type="ECO:0008006" key="3">
    <source>
        <dbReference type="Google" id="ProtNLM"/>
    </source>
</evidence>
<evidence type="ECO:0000313" key="1">
    <source>
        <dbReference type="EMBL" id="EKS40022.1"/>
    </source>
</evidence>
<proteinExistence type="predicted"/>
<keyword evidence="2" id="KW-1185">Reference proteome</keyword>
<dbReference type="OrthoDB" id="8129976at2"/>
<evidence type="ECO:0000313" key="2">
    <source>
        <dbReference type="Proteomes" id="UP000001095"/>
    </source>
</evidence>
<gene>
    <name evidence="1" type="ORF">HMPREF9696_01034</name>
</gene>
<dbReference type="PATRIC" id="fig|883079.3.peg.1052"/>
<accession>K8PBL6</accession>